<organism evidence="2 3">
    <name type="scientific">Flavobacterium succinicans</name>
    <dbReference type="NCBI Taxonomy" id="29536"/>
    <lineage>
        <taxon>Bacteria</taxon>
        <taxon>Pseudomonadati</taxon>
        <taxon>Bacteroidota</taxon>
        <taxon>Flavobacteriia</taxon>
        <taxon>Flavobacteriales</taxon>
        <taxon>Flavobacteriaceae</taxon>
        <taxon>Flavobacterium</taxon>
    </lineage>
</organism>
<keyword evidence="2" id="KW-0645">Protease</keyword>
<keyword evidence="3" id="KW-1185">Reference proteome</keyword>
<evidence type="ECO:0000259" key="1">
    <source>
        <dbReference type="Pfam" id="PF00246"/>
    </source>
</evidence>
<gene>
    <name evidence="2" type="ORF">SAMN05444143_103199</name>
</gene>
<dbReference type="GO" id="GO:0004181">
    <property type="term" value="F:metallocarboxypeptidase activity"/>
    <property type="evidence" value="ECO:0007669"/>
    <property type="project" value="InterPro"/>
</dbReference>
<proteinExistence type="predicted"/>
<evidence type="ECO:0000313" key="2">
    <source>
        <dbReference type="EMBL" id="SFM89043.1"/>
    </source>
</evidence>
<reference evidence="3" key="1">
    <citation type="submission" date="2016-10" db="EMBL/GenBank/DDBJ databases">
        <authorList>
            <person name="Varghese N."/>
            <person name="Submissions S."/>
        </authorList>
    </citation>
    <scope>NUCLEOTIDE SEQUENCE [LARGE SCALE GENOMIC DNA]</scope>
    <source>
        <strain evidence="3">DSM 4002</strain>
    </source>
</reference>
<name>A0A1I4UK03_9FLAO</name>
<dbReference type="Proteomes" id="UP000182961">
    <property type="component" value="Unassembled WGS sequence"/>
</dbReference>
<dbReference type="GO" id="GO:0006508">
    <property type="term" value="P:proteolysis"/>
    <property type="evidence" value="ECO:0007669"/>
    <property type="project" value="InterPro"/>
</dbReference>
<dbReference type="SUPFAM" id="SSF53187">
    <property type="entry name" value="Zn-dependent exopeptidases"/>
    <property type="match status" value="1"/>
</dbReference>
<dbReference type="GO" id="GO:0008270">
    <property type="term" value="F:zinc ion binding"/>
    <property type="evidence" value="ECO:0007669"/>
    <property type="project" value="InterPro"/>
</dbReference>
<evidence type="ECO:0000313" key="3">
    <source>
        <dbReference type="Proteomes" id="UP000182961"/>
    </source>
</evidence>
<dbReference type="AlphaFoldDB" id="A0A1I4UK03"/>
<dbReference type="EMBL" id="FOUT01000003">
    <property type="protein sequence ID" value="SFM89043.1"/>
    <property type="molecule type" value="Genomic_DNA"/>
</dbReference>
<dbReference type="RefSeq" id="WP_024980977.1">
    <property type="nucleotide sequence ID" value="NZ_CBCRUM010000002.1"/>
</dbReference>
<dbReference type="eggNOG" id="COG2866">
    <property type="taxonomic scope" value="Bacteria"/>
</dbReference>
<feature type="domain" description="Peptidase M14" evidence="1">
    <location>
        <begin position="44"/>
        <end position="175"/>
    </location>
</feature>
<sequence>MNKLPFIFLLFSTFSIAQKSNKYDTFFEKGNGNQSATYEETIRYYQLLANDFETIQLKEMGLTDSGKPLHIVVYNPEKEFDFTKLNTTKAVVLLNNGIHAGEPDGIDASMQLYRDLALEKIKAPKNTVLVCIPVYNIGGALNRNSSSRANQNGPEEYGFRGNARNFDLNRDFIKSDTKNTKSFIEIFHLTQPDVFIDNHVSNGSDYQYKLTYIMTQHNKLGTVLGNFLNEEMMPSIVNDLQKKKIESTPYVNTFSDTPDKGFGQFFESPRYTTGYTSLFNTIGFVVETHMLKKYSDRVKVTYEYMRSTIDYTDNNYQKIKTLRQQNEGQYLPNKNYTIKWEIDTTKKTTIPFLGFEANYKKSDATTGNRLFYDRTKPYKKEVPFIKDYKAVKEIEIPKYYIIPQGFWSVIDLLKHNGIKMKAIENDTLITVERYRIADFKTTPNAYEGHYLHRNTTVKASTEKVPFRKGDYLISTQQKGVKYLLETLEPEGVDSFFNWNFFDTILQQKEGYSDYVFEDTAAQLLKDNPSLKTEFEALKTKDAAFNKNPEAQLDWIYKHSVYYEKAHLNYPVCRVL</sequence>
<keyword evidence="2" id="KW-0378">Hydrolase</keyword>
<dbReference type="CDD" id="cd06241">
    <property type="entry name" value="M14-like"/>
    <property type="match status" value="1"/>
</dbReference>
<protein>
    <submittedName>
        <fullName evidence="2">Zinc carboxypeptidase</fullName>
    </submittedName>
</protein>
<dbReference type="STRING" id="29536.FLB_08230"/>
<keyword evidence="2" id="KW-0121">Carboxypeptidase</keyword>
<dbReference type="Pfam" id="PF00246">
    <property type="entry name" value="Peptidase_M14"/>
    <property type="match status" value="1"/>
</dbReference>
<dbReference type="Gene3D" id="3.40.630.10">
    <property type="entry name" value="Zn peptidases"/>
    <property type="match status" value="1"/>
</dbReference>
<dbReference type="InterPro" id="IPR000834">
    <property type="entry name" value="Peptidase_M14"/>
</dbReference>
<accession>A0A1I4UK03</accession>